<dbReference type="RefSeq" id="WP_209513686.1">
    <property type="nucleotide sequence ID" value="NZ_JAGIOH010000001.1"/>
</dbReference>
<keyword evidence="5" id="KW-1185">Reference proteome</keyword>
<dbReference type="GeneID" id="91567515"/>
<keyword evidence="2" id="KW-0408">Iron</keyword>
<keyword evidence="2" id="KW-0349">Heme</keyword>
<dbReference type="CDD" id="cd11029">
    <property type="entry name" value="CYP107-like"/>
    <property type="match status" value="1"/>
</dbReference>
<feature type="region of interest" description="Disordered" evidence="3">
    <location>
        <begin position="81"/>
        <end position="101"/>
    </location>
</feature>
<evidence type="ECO:0000256" key="1">
    <source>
        <dbReference type="ARBA" id="ARBA00010617"/>
    </source>
</evidence>
<sequence>MPGPGNGPQPDAHEMYTPQARVDPYPVYARLRREAPVHLIRDPNGIEHWLVTRYEDARAALADNRLSRDPQHAWEALRRSGLYPEGGEGSEPHLLNSDPPDHTRMRKLVAKAFTPRRVEAMRPRIQQITDALIDAVAPHGTADLIPALAFPLPITVICELLGVPVEDRADFRVWSTAALTPTYTEGSTMPPHEANRLLREYFTALVTERRRALRAAGDDTETQPDLLSALIVASTEDGRLTEQELISTAGLLLVAGHETTVNLIGNGLLALLKDRRQLELLRSRPELLPQAVEEFLRYDGPVERAMLRVATEDVEIGGVLVPKGAIVTVGVASAHRDPARYPEPDRLDITRVDRSHLGFGHGIHFCVGAPVSRMEGQIAVGTVLRRLPDLALDERAGPLCWRPTGVLRGLEALPVRFTPVAPAGR</sequence>
<comment type="caution">
    <text evidence="4">The sequence shown here is derived from an EMBL/GenBank/DDBJ whole genome shotgun (WGS) entry which is preliminary data.</text>
</comment>
<gene>
    <name evidence="4" type="ORF">JO379_000638</name>
</gene>
<reference evidence="4 5" key="1">
    <citation type="submission" date="2021-03" db="EMBL/GenBank/DDBJ databases">
        <title>Sequencing the genomes of 1000 actinobacteria strains.</title>
        <authorList>
            <person name="Klenk H.-P."/>
        </authorList>
    </citation>
    <scope>NUCLEOTIDE SEQUENCE [LARGE SCALE GENOMIC DNA]</scope>
    <source>
        <strain evidence="4 5">DSM 41480</strain>
    </source>
</reference>
<proteinExistence type="inferred from homology"/>
<dbReference type="PANTHER" id="PTHR46696:SF1">
    <property type="entry name" value="CYTOCHROME P450 YJIB-RELATED"/>
    <property type="match status" value="1"/>
</dbReference>
<dbReference type="Pfam" id="PF00067">
    <property type="entry name" value="p450"/>
    <property type="match status" value="2"/>
</dbReference>
<accession>A0ABS4XXC3</accession>
<dbReference type="InterPro" id="IPR001128">
    <property type="entry name" value="Cyt_P450"/>
</dbReference>
<dbReference type="PANTHER" id="PTHR46696">
    <property type="entry name" value="P450, PUTATIVE (EUROFUNG)-RELATED"/>
    <property type="match status" value="1"/>
</dbReference>
<evidence type="ECO:0000313" key="4">
    <source>
        <dbReference type="EMBL" id="MBP2401169.1"/>
    </source>
</evidence>
<organism evidence="4 5">
    <name type="scientific">Streptomyces syringium</name>
    <dbReference type="NCBI Taxonomy" id="76729"/>
    <lineage>
        <taxon>Bacteria</taxon>
        <taxon>Bacillati</taxon>
        <taxon>Actinomycetota</taxon>
        <taxon>Actinomycetes</taxon>
        <taxon>Kitasatosporales</taxon>
        <taxon>Streptomycetaceae</taxon>
        <taxon>Streptomyces</taxon>
    </lineage>
</organism>
<dbReference type="EMBL" id="JAGIOH010000001">
    <property type="protein sequence ID" value="MBP2401169.1"/>
    <property type="molecule type" value="Genomic_DNA"/>
</dbReference>
<dbReference type="PRINTS" id="PR00359">
    <property type="entry name" value="BP450"/>
</dbReference>
<protein>
    <submittedName>
        <fullName evidence="4">Cytochrome P450</fullName>
    </submittedName>
</protein>
<dbReference type="PROSITE" id="PS00086">
    <property type="entry name" value="CYTOCHROME_P450"/>
    <property type="match status" value="1"/>
</dbReference>
<keyword evidence="2" id="KW-0479">Metal-binding</keyword>
<dbReference type="Gene3D" id="1.10.630.10">
    <property type="entry name" value="Cytochrome P450"/>
    <property type="match status" value="1"/>
</dbReference>
<comment type="similarity">
    <text evidence="1 2">Belongs to the cytochrome P450 family.</text>
</comment>
<evidence type="ECO:0000313" key="5">
    <source>
        <dbReference type="Proteomes" id="UP001519291"/>
    </source>
</evidence>
<dbReference type="SUPFAM" id="SSF48264">
    <property type="entry name" value="Cytochrome P450"/>
    <property type="match status" value="1"/>
</dbReference>
<dbReference type="Proteomes" id="UP001519291">
    <property type="component" value="Unassembled WGS sequence"/>
</dbReference>
<evidence type="ECO:0000256" key="3">
    <source>
        <dbReference type="SAM" id="MobiDB-lite"/>
    </source>
</evidence>
<dbReference type="InterPro" id="IPR002397">
    <property type="entry name" value="Cyt_P450_B"/>
</dbReference>
<keyword evidence="2" id="KW-0503">Monooxygenase</keyword>
<keyword evidence="2" id="KW-0560">Oxidoreductase</keyword>
<dbReference type="InterPro" id="IPR017972">
    <property type="entry name" value="Cyt_P450_CS"/>
</dbReference>
<evidence type="ECO:0000256" key="2">
    <source>
        <dbReference type="RuleBase" id="RU000461"/>
    </source>
</evidence>
<name>A0ABS4XXC3_9ACTN</name>
<dbReference type="InterPro" id="IPR036396">
    <property type="entry name" value="Cyt_P450_sf"/>
</dbReference>